<protein>
    <submittedName>
        <fullName evidence="1">DUF4390 domain-containing protein</fullName>
    </submittedName>
</protein>
<name>A0ABU9D7H0_9PROT</name>
<dbReference type="EMBL" id="JBBPCO010000005">
    <property type="protein sequence ID" value="MEK8089480.1"/>
    <property type="molecule type" value="Genomic_DNA"/>
</dbReference>
<sequence length="184" mass="21098">MIRIWGGPLWLLLILLLPINAFAANFEVENARLNKREGAYYLNASFNLETAAHLRELLDRGVLVTLVTEAKVEAPRPLIWGDTIALVRQIRRVQYHPLTRLYIIDEPSTGLRRIFPSWPQALAALQQVRDMPVIDEVLLSPDQDYEAYVRVRLSTSALPLGLRFSALISDWGMDSEWKRIPLRP</sequence>
<dbReference type="InterPro" id="IPR025500">
    <property type="entry name" value="DUF4390"/>
</dbReference>
<accession>A0ABU9D7H0</accession>
<gene>
    <name evidence="1" type="ORF">WOB96_06830</name>
</gene>
<evidence type="ECO:0000313" key="2">
    <source>
        <dbReference type="Proteomes" id="UP001446205"/>
    </source>
</evidence>
<dbReference type="Proteomes" id="UP001446205">
    <property type="component" value="Unassembled WGS sequence"/>
</dbReference>
<proteinExistence type="predicted"/>
<organism evidence="1 2">
    <name type="scientific">Thermithiobacillus plumbiphilus</name>
    <dbReference type="NCBI Taxonomy" id="1729899"/>
    <lineage>
        <taxon>Bacteria</taxon>
        <taxon>Pseudomonadati</taxon>
        <taxon>Pseudomonadota</taxon>
        <taxon>Acidithiobacillia</taxon>
        <taxon>Acidithiobacillales</taxon>
        <taxon>Thermithiobacillaceae</taxon>
        <taxon>Thermithiobacillus</taxon>
    </lineage>
</organism>
<evidence type="ECO:0000313" key="1">
    <source>
        <dbReference type="EMBL" id="MEK8089480.1"/>
    </source>
</evidence>
<reference evidence="1 2" key="1">
    <citation type="submission" date="2024-04" db="EMBL/GenBank/DDBJ databases">
        <authorList>
            <person name="Abashina T."/>
            <person name="Shaikin A."/>
        </authorList>
    </citation>
    <scope>NUCLEOTIDE SEQUENCE [LARGE SCALE GENOMIC DNA]</scope>
    <source>
        <strain evidence="1 2">AAFK</strain>
    </source>
</reference>
<keyword evidence="2" id="KW-1185">Reference proteome</keyword>
<comment type="caution">
    <text evidence="1">The sequence shown here is derived from an EMBL/GenBank/DDBJ whole genome shotgun (WGS) entry which is preliminary data.</text>
</comment>
<dbReference type="Pfam" id="PF14334">
    <property type="entry name" value="DUF4390"/>
    <property type="match status" value="1"/>
</dbReference>
<dbReference type="RefSeq" id="WP_341370536.1">
    <property type="nucleotide sequence ID" value="NZ_JBBPCO010000005.1"/>
</dbReference>